<evidence type="ECO:0000313" key="1">
    <source>
        <dbReference type="Araport" id="AT3G08800"/>
    </source>
</evidence>
<gene>
    <name evidence="2 4" type="primary">SIEL</name>
    <name evidence="1 2" type="ordered locus">At3g08800</name>
</gene>
<dbReference type="PANTHER" id="PTHR20938">
    <property type="entry name" value="INTEGRATOR COMPLEX SUBUNIT 4"/>
    <property type="match status" value="1"/>
</dbReference>
<organism evidence="2 3">
    <name type="scientific">Arabidopsis thaliana</name>
    <name type="common">Mouse-ear cress</name>
    <dbReference type="NCBI Taxonomy" id="3702"/>
    <lineage>
        <taxon>Eukaryota</taxon>
        <taxon>Viridiplantae</taxon>
        <taxon>Streptophyta</taxon>
        <taxon>Embryophyta</taxon>
        <taxon>Tracheophyta</taxon>
        <taxon>Spermatophyta</taxon>
        <taxon>Magnoliopsida</taxon>
        <taxon>eudicotyledons</taxon>
        <taxon>Gunneridae</taxon>
        <taxon>Pentapetalae</taxon>
        <taxon>rosids</taxon>
        <taxon>malvids</taxon>
        <taxon>Brassicales</taxon>
        <taxon>Brassicaceae</taxon>
        <taxon>Camelineae</taxon>
        <taxon>Arabidopsis</taxon>
    </lineage>
</organism>
<dbReference type="AlphaFoldDB" id="A0A1I9LPW8"/>
<dbReference type="EMBL" id="CP002686">
    <property type="protein sequence ID" value="ANM64626.1"/>
    <property type="molecule type" value="Genomic_DNA"/>
</dbReference>
<dbReference type="ProteomicsDB" id="175555"/>
<evidence type="ECO:0000313" key="2">
    <source>
        <dbReference type="EMBL" id="ANM64626.1"/>
    </source>
</evidence>
<dbReference type="RefSeq" id="NP_001326641.1">
    <property type="nucleotide sequence ID" value="NM_001337771.1"/>
</dbReference>
<dbReference type="InterPro" id="IPR011989">
    <property type="entry name" value="ARM-like"/>
</dbReference>
<dbReference type="PANTHER" id="PTHR20938:SF0">
    <property type="entry name" value="INTEGRATOR COMPLEX SUBUNIT 4"/>
    <property type="match status" value="1"/>
</dbReference>
<reference evidence="2" key="3">
    <citation type="submission" date="2016-05" db="EMBL/GenBank/DDBJ databases">
        <authorList>
            <person name="Krishnakumar V."/>
            <person name="Cheng C.-Y."/>
            <person name="Chan A.P."/>
            <person name="Schobel S."/>
            <person name="Kim M."/>
            <person name="Ferlanti E.S."/>
            <person name="Belyaeva I."/>
            <person name="Rosen B.D."/>
            <person name="Micklem G."/>
            <person name="Miller J.R."/>
            <person name="Vaughn M."/>
            <person name="Town C.D."/>
        </authorList>
    </citation>
    <scope>NUCLEOTIDE SEQUENCE</scope>
</reference>
<evidence type="ECO:0007829" key="5">
    <source>
        <dbReference type="PeptideAtlas" id="A0A1I9LPW8"/>
    </source>
</evidence>
<keyword evidence="3" id="KW-1185">Reference proteome</keyword>
<proteinExistence type="evidence at protein level"/>
<dbReference type="GeneID" id="820027"/>
<dbReference type="Araport" id="AT3G08800"/>
<dbReference type="ExpressionAtlas" id="A0A1I9LPW8">
    <property type="expression patterns" value="baseline and differential"/>
</dbReference>
<sequence length="666" mass="73007">MTSSMEEDDSISPESISLDTLASIRSLIINADTSDSVISSVFDFLTGLLSRGNSAILHHVLKLLSDLAFRRKELAPQIFDSILSNLLRLHNTVAEASHERAAVESLAVLASLSERTPSIAAALSKIDDEVFASICLGAPISSRLWLLRNADRFNVPSSVLFTLFLGFSKDPYPYIRKVALDGLINICNAGDFNHTHAVEGCYTRAVELLSDAEDSVRSSAVRAVSVWGKVMIASKEEEMNRRDCTDAVFLQLCSVVRDMSVDVRVEVFKAFGIIGTASESIILQTLSKKVLGAGKGKKPQNLLSNGSADVSSAAGVYIHGFEDEFYEVREAAVDSFHSLSVNSIKFPDEAVYLLMDMLYDDYMVVRLKALKALHHIADLGNLKIQETYMPAFLDAIVDTSENIRVEARNILKLAKLPDLKLVNKCIDGVLKSLEMYPQDEPDILSALFHFGQNHTNFLVSMVKRFSEKLGTASGSKAEFNSRQLSASLTLIISAPLSNKQSITSIPPLAFSYSLAMLGKFSSGLHDMMDQDMLLAYLTHCAILSSSSGTEFNKGDVFFHAYRDSNADLAGNPVLLPGKDIPAESKYMACKAELEIGNQALKFVNHILLKIKAAWLLSQSGCSKEALRALRFYSLQSIDFPASVLLFHVYSKLMCFLSSCPGLANRS</sequence>
<dbReference type="RefSeq" id="NP_001326642.1">
    <property type="nucleotide sequence ID" value="NM_001337772.1"/>
</dbReference>
<keyword evidence="5" id="KW-1267">Proteomics identification</keyword>
<reference evidence="2" key="2">
    <citation type="submission" date="2011-02" db="EMBL/GenBank/DDBJ databases">
        <authorList>
            <consortium name="TAIR"/>
            <person name="Swarbreck D."/>
            <person name="Lamesch P."/>
            <person name="Wilks C."/>
            <person name="Huala E."/>
        </authorList>
    </citation>
    <scope>NUCLEOTIDE SEQUENCE</scope>
</reference>
<dbReference type="Proteomes" id="UP000006548">
    <property type="component" value="Chromosome 3"/>
</dbReference>
<evidence type="ECO:0000313" key="3">
    <source>
        <dbReference type="Proteomes" id="UP000006548"/>
    </source>
</evidence>
<dbReference type="FunFam" id="1.25.10.10:FF:001007">
    <property type="entry name" value="ARM repeat superfamily protein"/>
    <property type="match status" value="1"/>
</dbReference>
<evidence type="ECO:0000313" key="4">
    <source>
        <dbReference type="TAIR" id="AT3G08800"/>
    </source>
</evidence>
<dbReference type="EMBL" id="CP002686">
    <property type="protein sequence ID" value="ANM64627.1"/>
    <property type="molecule type" value="Genomic_DNA"/>
</dbReference>
<dbReference type="InterPro" id="IPR016024">
    <property type="entry name" value="ARM-type_fold"/>
</dbReference>
<name>A0A1I9LPW8_ARATH</name>
<reference evidence="3" key="4">
    <citation type="journal article" date="2017" name="Plant J.">
        <title>Araport11: a complete reannotation of the Arabidopsis thaliana reference genome.</title>
        <authorList>
            <person name="Cheng C.Y."/>
            <person name="Krishnakumar V."/>
            <person name="Chan A.P."/>
            <person name="Thibaud-Nissen F."/>
            <person name="Schobel S."/>
            <person name="Town C.D."/>
        </authorList>
    </citation>
    <scope>GENOME REANNOTATION</scope>
    <source>
        <strain evidence="3">cv. Columbia</strain>
    </source>
</reference>
<reference evidence="2 3" key="1">
    <citation type="journal article" date="2000" name="Nature">
        <title>Sequence and analysis of chromosome 3 of the plant Arabidopsis thaliana.</title>
        <authorList>
            <consortium name="European Union Chromosome 3 Arabidopsis Sequencing Consortium"/>
            <consortium name="Institute for Genomic Research"/>
            <consortium name="Kazusa DNA Research Institute"/>
            <person name="Salanoubat M."/>
            <person name="Lemcke K."/>
            <person name="Rieger M."/>
            <person name="Ansorge W."/>
            <person name="Unseld M."/>
            <person name="Fartmann B."/>
            <person name="Valle G."/>
            <person name="Blocker H."/>
            <person name="Perez-Alonso M."/>
            <person name="Obermaier B."/>
            <person name="Delseny M."/>
            <person name="Boutry M."/>
            <person name="Grivell L.A."/>
            <person name="Mache R."/>
            <person name="Puigdomenech P."/>
            <person name="De Simone V."/>
            <person name="Choisne N."/>
            <person name="Artiguenave F."/>
            <person name="Robert C."/>
            <person name="Brottier P."/>
            <person name="Wincker P."/>
            <person name="Cattolico L."/>
            <person name="Weissenbach J."/>
            <person name="Saurin W."/>
            <person name="Quetier F."/>
            <person name="Schafer M."/>
            <person name="Muller-Auer S."/>
            <person name="Gabel C."/>
            <person name="Fuchs M."/>
            <person name="Benes V."/>
            <person name="Wurmbach E."/>
            <person name="Drzonek H."/>
            <person name="Erfle H."/>
            <person name="Jordan N."/>
            <person name="Bangert S."/>
            <person name="Wiedelmann R."/>
            <person name="Kranz H."/>
            <person name="Voss H."/>
            <person name="Holland R."/>
            <person name="Brandt P."/>
            <person name="Nyakatura G."/>
            <person name="Vezzi A."/>
            <person name="D'Angelo M."/>
            <person name="Pallavicini A."/>
            <person name="Toppo S."/>
            <person name="Simionati B."/>
            <person name="Conrad A."/>
            <person name="Hornischer K."/>
            <person name="Kauer G."/>
            <person name="Lohnert T.H."/>
            <person name="Nordsiek G."/>
            <person name="Reichelt J."/>
            <person name="Scharfe M."/>
            <person name="Schon O."/>
            <person name="Bargues M."/>
            <person name="Terol J."/>
            <person name="Climent J."/>
            <person name="Navarro P."/>
            <person name="Collado C."/>
            <person name="Perez-Perez A."/>
            <person name="Ottenwalder B."/>
            <person name="Duchemin D."/>
            <person name="Cooke R."/>
            <person name="Laudie M."/>
            <person name="Berger-Llauro C."/>
            <person name="Purnelle B."/>
            <person name="Masuy D."/>
            <person name="de Haan M."/>
            <person name="Maarse A.C."/>
            <person name="Alcaraz J.P."/>
            <person name="Cottet A."/>
            <person name="Casacuberta E."/>
            <person name="Monfort A."/>
            <person name="Argiriou A."/>
            <person name="flores M."/>
            <person name="Liguori R."/>
            <person name="Vitale D."/>
            <person name="Mannhaupt G."/>
            <person name="Haase D."/>
            <person name="Schoof H."/>
            <person name="Rudd S."/>
            <person name="Zaccaria P."/>
            <person name="Mewes H.W."/>
            <person name="Mayer K.F."/>
            <person name="Kaul S."/>
            <person name="Town C.D."/>
            <person name="Koo H.L."/>
            <person name="Tallon L.J."/>
            <person name="Jenkins J."/>
            <person name="Rooney T."/>
            <person name="Rizzo M."/>
            <person name="Walts A."/>
            <person name="Utterback T."/>
            <person name="Fujii C.Y."/>
            <person name="Shea T.P."/>
            <person name="Creasy T.H."/>
            <person name="Haas B."/>
            <person name="Maiti R."/>
            <person name="Wu D."/>
            <person name="Peterson J."/>
            <person name="Van Aken S."/>
            <person name="Pai G."/>
            <person name="Militscher J."/>
            <person name="Sellers P."/>
            <person name="Gill J.E."/>
            <person name="Feldblyum T.V."/>
            <person name="Preuss D."/>
            <person name="Lin X."/>
            <person name="Nierman W.C."/>
            <person name="Salzberg S.L."/>
            <person name="White O."/>
            <person name="Venter J.C."/>
            <person name="Fraser C.M."/>
            <person name="Kaneko T."/>
            <person name="Nakamura Y."/>
            <person name="Sato S."/>
            <person name="Kato T."/>
            <person name="Asamizu E."/>
            <person name="Sasamoto S."/>
            <person name="Kimura T."/>
            <person name="Idesawa K."/>
            <person name="Kawashima K."/>
            <person name="Kishida Y."/>
            <person name="Kiyokawa C."/>
            <person name="Kohara M."/>
            <person name="Matsumoto M."/>
            <person name="Matsuno A."/>
            <person name="Muraki A."/>
            <person name="Nakayama S."/>
            <person name="Nakazaki N."/>
            <person name="Shinpo S."/>
            <person name="Takeuchi C."/>
            <person name="Wada T."/>
            <person name="Watanabe A."/>
            <person name="Yamada M."/>
            <person name="Yasuda M."/>
            <person name="Tabata S."/>
        </authorList>
    </citation>
    <scope>NUCLEOTIDE SEQUENCE [LARGE SCALE GENOMIC DNA]</scope>
    <source>
        <strain evidence="3">cv. Columbia</strain>
    </source>
</reference>
<dbReference type="TAIR" id="AT3G08800">
    <property type="gene designation" value="SIEL"/>
</dbReference>
<dbReference type="SMR" id="A0A1I9LPW8"/>
<protein>
    <submittedName>
        <fullName evidence="2">ARM repeat superfamily protein</fullName>
    </submittedName>
</protein>
<accession>A0A1I9LPW8</accession>
<dbReference type="Gene3D" id="1.25.10.10">
    <property type="entry name" value="Leucine-rich Repeat Variant"/>
    <property type="match status" value="1"/>
</dbReference>
<dbReference type="SUPFAM" id="SSF48371">
    <property type="entry name" value="ARM repeat"/>
    <property type="match status" value="1"/>
</dbReference>